<dbReference type="InterPro" id="IPR029498">
    <property type="entry name" value="HeLo_dom"/>
</dbReference>
<keyword evidence="4" id="KW-1185">Reference proteome</keyword>
<dbReference type="InterPro" id="IPR000719">
    <property type="entry name" value="Prot_kinase_dom"/>
</dbReference>
<evidence type="ECO:0000313" key="4">
    <source>
        <dbReference type="Proteomes" id="UP000237631"/>
    </source>
</evidence>
<dbReference type="Gene3D" id="1.20.120.1020">
    <property type="entry name" value="Prion-inhibition and propagation, HeLo domain"/>
    <property type="match status" value="1"/>
</dbReference>
<evidence type="ECO:0000256" key="1">
    <source>
        <dbReference type="SAM" id="MobiDB-lite"/>
    </source>
</evidence>
<dbReference type="GO" id="GO:0005524">
    <property type="term" value="F:ATP binding"/>
    <property type="evidence" value="ECO:0007669"/>
    <property type="project" value="InterPro"/>
</dbReference>
<proteinExistence type="predicted"/>
<organism evidence="3 4">
    <name type="scientific">Cercospora berteroae</name>
    <dbReference type="NCBI Taxonomy" id="357750"/>
    <lineage>
        <taxon>Eukaryota</taxon>
        <taxon>Fungi</taxon>
        <taxon>Dikarya</taxon>
        <taxon>Ascomycota</taxon>
        <taxon>Pezizomycotina</taxon>
        <taxon>Dothideomycetes</taxon>
        <taxon>Dothideomycetidae</taxon>
        <taxon>Mycosphaerellales</taxon>
        <taxon>Mycosphaerellaceae</taxon>
        <taxon>Cercospora</taxon>
    </lineage>
</organism>
<dbReference type="PANTHER" id="PTHR37542:SF1">
    <property type="entry name" value="PRION-INHIBITION AND PROPAGATION HELO DOMAIN-CONTAINING PROTEIN"/>
    <property type="match status" value="1"/>
</dbReference>
<dbReference type="InterPro" id="IPR011009">
    <property type="entry name" value="Kinase-like_dom_sf"/>
</dbReference>
<dbReference type="Gene3D" id="1.10.510.10">
    <property type="entry name" value="Transferase(Phosphotransferase) domain 1"/>
    <property type="match status" value="1"/>
</dbReference>
<dbReference type="GO" id="GO:0004672">
    <property type="term" value="F:protein kinase activity"/>
    <property type="evidence" value="ECO:0007669"/>
    <property type="project" value="InterPro"/>
</dbReference>
<dbReference type="SUPFAM" id="SSF56112">
    <property type="entry name" value="Protein kinase-like (PK-like)"/>
    <property type="match status" value="1"/>
</dbReference>
<reference evidence="4" key="1">
    <citation type="journal article" date="2017" name="bioRxiv">
        <title>Conservation of a gene cluster reveals novel cercosporin biosynthetic mechanisms and extends production to the genus Colletotrichum.</title>
        <authorList>
            <person name="de Jonge R."/>
            <person name="Ebert M.K."/>
            <person name="Huitt-Roehl C.R."/>
            <person name="Pal P."/>
            <person name="Suttle J.C."/>
            <person name="Spanner R.E."/>
            <person name="Neubauer J.D."/>
            <person name="Jurick W.M.II."/>
            <person name="Stott K.A."/>
            <person name="Secor G.A."/>
            <person name="Thomma B.P.H.J."/>
            <person name="Van de Peer Y."/>
            <person name="Townsend C.A."/>
            <person name="Bolton M.D."/>
        </authorList>
    </citation>
    <scope>NUCLEOTIDE SEQUENCE [LARGE SCALE GENOMIC DNA]</scope>
    <source>
        <strain evidence="4">CBS538.71</strain>
    </source>
</reference>
<dbReference type="Proteomes" id="UP000237631">
    <property type="component" value="Unassembled WGS sequence"/>
</dbReference>
<gene>
    <name evidence="3" type="ORF">CBER1_04621</name>
</gene>
<dbReference type="OrthoDB" id="1911848at2759"/>
<evidence type="ECO:0000259" key="2">
    <source>
        <dbReference type="PROSITE" id="PS50011"/>
    </source>
</evidence>
<feature type="domain" description="Protein kinase" evidence="2">
    <location>
        <begin position="275"/>
        <end position="621"/>
    </location>
</feature>
<feature type="compositionally biased region" description="Acidic residues" evidence="1">
    <location>
        <begin position="534"/>
        <end position="553"/>
    </location>
</feature>
<accession>A0A2S6C2F6</accession>
<name>A0A2S6C2F6_9PEZI</name>
<dbReference type="EMBL" id="PNEN01000574">
    <property type="protein sequence ID" value="PPJ53886.1"/>
    <property type="molecule type" value="Genomic_DNA"/>
</dbReference>
<dbReference type="AlphaFoldDB" id="A0A2S6C2F6"/>
<dbReference type="PANTHER" id="PTHR37542">
    <property type="entry name" value="HELO DOMAIN-CONTAINING PROTEIN-RELATED"/>
    <property type="match status" value="1"/>
</dbReference>
<evidence type="ECO:0000313" key="3">
    <source>
        <dbReference type="EMBL" id="PPJ53886.1"/>
    </source>
</evidence>
<dbReference type="STRING" id="357750.A0A2S6C2F6"/>
<dbReference type="PROSITE" id="PS50011">
    <property type="entry name" value="PROTEIN_KINASE_DOM"/>
    <property type="match status" value="1"/>
</dbReference>
<feature type="region of interest" description="Disordered" evidence="1">
    <location>
        <begin position="534"/>
        <end position="555"/>
    </location>
</feature>
<feature type="region of interest" description="Disordered" evidence="1">
    <location>
        <begin position="244"/>
        <end position="267"/>
    </location>
</feature>
<comment type="caution">
    <text evidence="3">The sequence shown here is derived from an EMBL/GenBank/DDBJ whole genome shotgun (WGS) entry which is preliminary data.</text>
</comment>
<dbReference type="Pfam" id="PF14479">
    <property type="entry name" value="HeLo"/>
    <property type="match status" value="1"/>
</dbReference>
<sequence>MPSGLEETAVIVSLIGFSAAAFKGCVEGLFLLSKAKDYSRNVSGVSLTIELELHKLYSWGDEVGLLRHPQALLVDAQRVGIVCKALQHLNELVSDLGKLSTTHGLQLQEEEDHLLRLEDVETALDRLNNEKGAQSLARTIFKQRSKPWKVLKWVTFDEKKANGLLRTIRRFTHDLQDILDQARQAKIMKAVDIVLRNAVLNTVSEQDLNAIGLLGQSEASAAAAARFKKQALLLGITEGRQAASSSRARNDSVISPPERKSSYPPINPRYSSSDLRQMRLHCKGHLQMKKRSANEHRMIASYDGKPVLLEFRSKTGLKTELEIDRVSKVSFFLADLDPSFHGLSCRGYVYVHDQFAYVFNLPEVSSPTTQTKLQHQPVSYRSLRDLLGNPMISAPSLNLRISFAITLLETLLQLHTASWLHKEIRSDNLLFFLDSTSFSNNSAFLSAKLQIVGYAHARADRLFEPTESIDSELESNLYRHPASLRQPRNNFRFRKQFDMFSVGCVLIELGIWCGMLNLCRELQDEKGVVIEAETEYEDDEEHDEGNEHDDDDYGQQGLDYMKVRDELLHPECENPKGIMSEKVVARLNASAGRKYTEVVKKLLHTSAEGDATLATVAHSLEAMRSLADAL</sequence>
<protein>
    <recommendedName>
        <fullName evidence="2">Protein kinase domain-containing protein</fullName>
    </recommendedName>
</protein>
<dbReference type="InterPro" id="IPR038305">
    <property type="entry name" value="HeLo_sf"/>
</dbReference>